<feature type="signal peptide" evidence="2">
    <location>
        <begin position="1"/>
        <end position="24"/>
    </location>
</feature>
<proteinExistence type="predicted"/>
<sequence>MKNIKKGIVLAFAACVLGAANVQAQINMPAPSPISTVTQRVGLTDITVKYSRPSMKGRKAYGEVVTYGKAWRTGANNATLINFPDEVTIEGIKVPAGEYALYTIPTENEWTVVLNKNTKLGGSTGDYKEAEDVARFKVKPTKTEDKTETFTINFADLTPATANMELLWDKTSVKFKLATEVESKVMAQIQEKVINGKDATPATYASAAVYYLENNKDPKLALDWIKKANEKDPKFWNLHTQAKIEAKNKDYKAAIKSAERSIALAKEAKNDDYVKMNEKAIAEWKKMK</sequence>
<dbReference type="EMBL" id="VTWT01000001">
    <property type="protein sequence ID" value="KAA9345571.1"/>
    <property type="molecule type" value="Genomic_DNA"/>
</dbReference>
<accession>A0A5N1J3U8</accession>
<dbReference type="Gene3D" id="1.25.40.10">
    <property type="entry name" value="Tetratricopeptide repeat domain"/>
    <property type="match status" value="1"/>
</dbReference>
<evidence type="ECO:0000313" key="3">
    <source>
        <dbReference type="EMBL" id="KAA9345571.1"/>
    </source>
</evidence>
<keyword evidence="2" id="KW-0732">Signal</keyword>
<evidence type="ECO:0000256" key="2">
    <source>
        <dbReference type="SAM" id="SignalP"/>
    </source>
</evidence>
<dbReference type="InterPro" id="IPR021314">
    <property type="entry name" value="DUF2911"/>
</dbReference>
<organism evidence="3 4">
    <name type="scientific">Adhaeribacter soli</name>
    <dbReference type="NCBI Taxonomy" id="2607655"/>
    <lineage>
        <taxon>Bacteria</taxon>
        <taxon>Pseudomonadati</taxon>
        <taxon>Bacteroidota</taxon>
        <taxon>Cytophagia</taxon>
        <taxon>Cytophagales</taxon>
        <taxon>Hymenobacteraceae</taxon>
        <taxon>Adhaeribacter</taxon>
    </lineage>
</organism>
<keyword evidence="1" id="KW-0175">Coiled coil</keyword>
<name>A0A5N1J3U8_9BACT</name>
<dbReference type="SUPFAM" id="SSF81901">
    <property type="entry name" value="HCP-like"/>
    <property type="match status" value="1"/>
</dbReference>
<dbReference type="RefSeq" id="WP_150901713.1">
    <property type="nucleotide sequence ID" value="NZ_VTWT01000001.1"/>
</dbReference>
<keyword evidence="4" id="KW-1185">Reference proteome</keyword>
<feature type="chain" id="PRO_5024843612" evidence="2">
    <location>
        <begin position="25"/>
        <end position="288"/>
    </location>
</feature>
<dbReference type="Pfam" id="PF11138">
    <property type="entry name" value="DUF2911"/>
    <property type="match status" value="1"/>
</dbReference>
<feature type="coiled-coil region" evidence="1">
    <location>
        <begin position="241"/>
        <end position="268"/>
    </location>
</feature>
<dbReference type="InterPro" id="IPR011990">
    <property type="entry name" value="TPR-like_helical_dom_sf"/>
</dbReference>
<comment type="caution">
    <text evidence="3">The sequence shown here is derived from an EMBL/GenBank/DDBJ whole genome shotgun (WGS) entry which is preliminary data.</text>
</comment>
<evidence type="ECO:0000256" key="1">
    <source>
        <dbReference type="SAM" id="Coils"/>
    </source>
</evidence>
<evidence type="ECO:0000313" key="4">
    <source>
        <dbReference type="Proteomes" id="UP000326570"/>
    </source>
</evidence>
<dbReference type="Proteomes" id="UP000326570">
    <property type="component" value="Unassembled WGS sequence"/>
</dbReference>
<reference evidence="3 4" key="1">
    <citation type="submission" date="2019-09" db="EMBL/GenBank/DDBJ databases">
        <title>Genome sequence of Adhaeribacter sp. M2.</title>
        <authorList>
            <person name="Srinivasan S."/>
        </authorList>
    </citation>
    <scope>NUCLEOTIDE SEQUENCE [LARGE SCALE GENOMIC DNA]</scope>
    <source>
        <strain evidence="3 4">M2</strain>
    </source>
</reference>
<gene>
    <name evidence="3" type="ORF">F0P94_00325</name>
</gene>
<dbReference type="AlphaFoldDB" id="A0A5N1J3U8"/>
<protein>
    <submittedName>
        <fullName evidence="3">DUF2911 domain-containing protein</fullName>
    </submittedName>
</protein>